<keyword evidence="4" id="KW-0049">Antioxidant</keyword>
<keyword evidence="6" id="KW-1015">Disulfide bond</keyword>
<evidence type="ECO:0000256" key="10">
    <source>
        <dbReference type="ARBA" id="ARBA00041373"/>
    </source>
</evidence>
<keyword evidence="7" id="KW-0676">Redox-active center</keyword>
<dbReference type="Gene3D" id="3.40.30.10">
    <property type="entry name" value="Glutaredoxin"/>
    <property type="match status" value="1"/>
</dbReference>
<gene>
    <name evidence="13" type="ORF">ACFSXZ_05735</name>
</gene>
<evidence type="ECO:0000256" key="1">
    <source>
        <dbReference type="ARBA" id="ARBA00003330"/>
    </source>
</evidence>
<sequence length="193" mass="20543">MSSELRDHQSNAVATRDEVIHLAGKELPDIAVPVTTAPEPRSLRDLARSTARLVVYAYPSIGAPDREPITSDWKSIPGAFGCTAESCGFRDLAATLGELGAGVCGLSTQSPDEQEEAAQRLALGFPLLSDRDHAITGELRLPVWSAGGPDGPGLLKRFTMVTDGTVIQHVFAPVPDPATHAADVVAWLRENPR</sequence>
<dbReference type="InterPro" id="IPR000866">
    <property type="entry name" value="AhpC/TSA"/>
</dbReference>
<evidence type="ECO:0000313" key="13">
    <source>
        <dbReference type="EMBL" id="MFD2415825.1"/>
    </source>
</evidence>
<evidence type="ECO:0000256" key="5">
    <source>
        <dbReference type="ARBA" id="ARBA00023002"/>
    </source>
</evidence>
<dbReference type="SUPFAM" id="SSF52833">
    <property type="entry name" value="Thioredoxin-like"/>
    <property type="match status" value="1"/>
</dbReference>
<dbReference type="PANTHER" id="PTHR42801:SF21">
    <property type="entry name" value="BCPB PROTEIN"/>
    <property type="match status" value="1"/>
</dbReference>
<feature type="domain" description="Thioredoxin" evidence="12">
    <location>
        <begin position="21"/>
        <end position="193"/>
    </location>
</feature>
<comment type="catalytic activity">
    <reaction evidence="11">
        <text>a hydroperoxide + [thioredoxin]-dithiol = an alcohol + [thioredoxin]-disulfide + H2O</text>
        <dbReference type="Rhea" id="RHEA:62620"/>
        <dbReference type="Rhea" id="RHEA-COMP:10698"/>
        <dbReference type="Rhea" id="RHEA-COMP:10700"/>
        <dbReference type="ChEBI" id="CHEBI:15377"/>
        <dbReference type="ChEBI" id="CHEBI:29950"/>
        <dbReference type="ChEBI" id="CHEBI:30879"/>
        <dbReference type="ChEBI" id="CHEBI:35924"/>
        <dbReference type="ChEBI" id="CHEBI:50058"/>
        <dbReference type="EC" id="1.11.1.24"/>
    </reaction>
</comment>
<comment type="similarity">
    <text evidence="9">Belongs to the peroxiredoxin family. BCP/PrxQ subfamily.</text>
</comment>
<evidence type="ECO:0000256" key="6">
    <source>
        <dbReference type="ARBA" id="ARBA00023157"/>
    </source>
</evidence>
<evidence type="ECO:0000256" key="8">
    <source>
        <dbReference type="ARBA" id="ARBA00032824"/>
    </source>
</evidence>
<dbReference type="CDD" id="cd03017">
    <property type="entry name" value="PRX_BCP"/>
    <property type="match status" value="1"/>
</dbReference>
<comment type="caution">
    <text evidence="13">The sequence shown here is derived from an EMBL/GenBank/DDBJ whole genome shotgun (WGS) entry which is preliminary data.</text>
</comment>
<evidence type="ECO:0000256" key="11">
    <source>
        <dbReference type="ARBA" id="ARBA00049091"/>
    </source>
</evidence>
<accession>A0ABW5FNN5</accession>
<dbReference type="RefSeq" id="WP_378261978.1">
    <property type="nucleotide sequence ID" value="NZ_JBHUKR010000004.1"/>
</dbReference>
<keyword evidence="3 13" id="KW-0575">Peroxidase</keyword>
<dbReference type="InterPro" id="IPR013766">
    <property type="entry name" value="Thioredoxin_domain"/>
</dbReference>
<evidence type="ECO:0000256" key="3">
    <source>
        <dbReference type="ARBA" id="ARBA00022559"/>
    </source>
</evidence>
<protein>
    <recommendedName>
        <fullName evidence="2">thioredoxin-dependent peroxiredoxin</fullName>
        <ecNumber evidence="2">1.11.1.24</ecNumber>
    </recommendedName>
    <alternativeName>
        <fullName evidence="10">Bacterioferritin comigratory protein</fullName>
    </alternativeName>
    <alternativeName>
        <fullName evidence="8">Thioredoxin peroxidase</fullName>
    </alternativeName>
</protein>
<organism evidence="13 14">
    <name type="scientific">Amycolatopsis pigmentata</name>
    <dbReference type="NCBI Taxonomy" id="450801"/>
    <lineage>
        <taxon>Bacteria</taxon>
        <taxon>Bacillati</taxon>
        <taxon>Actinomycetota</taxon>
        <taxon>Actinomycetes</taxon>
        <taxon>Pseudonocardiales</taxon>
        <taxon>Pseudonocardiaceae</taxon>
        <taxon>Amycolatopsis</taxon>
    </lineage>
</organism>
<comment type="function">
    <text evidence="1">Thiol-specific peroxidase that catalyzes the reduction of hydrogen peroxide and organic hydroperoxides to water and alcohols, respectively. Plays a role in cell protection against oxidative stress by detoxifying peroxides and as sensor of hydrogen peroxide-mediated signaling events.</text>
</comment>
<evidence type="ECO:0000256" key="9">
    <source>
        <dbReference type="ARBA" id="ARBA00038489"/>
    </source>
</evidence>
<evidence type="ECO:0000256" key="7">
    <source>
        <dbReference type="ARBA" id="ARBA00023284"/>
    </source>
</evidence>
<evidence type="ECO:0000256" key="4">
    <source>
        <dbReference type="ARBA" id="ARBA00022862"/>
    </source>
</evidence>
<dbReference type="InterPro" id="IPR036249">
    <property type="entry name" value="Thioredoxin-like_sf"/>
</dbReference>
<dbReference type="Pfam" id="PF00578">
    <property type="entry name" value="AhpC-TSA"/>
    <property type="match status" value="1"/>
</dbReference>
<evidence type="ECO:0000313" key="14">
    <source>
        <dbReference type="Proteomes" id="UP001597417"/>
    </source>
</evidence>
<name>A0ABW5FNN5_9PSEU</name>
<dbReference type="Proteomes" id="UP001597417">
    <property type="component" value="Unassembled WGS sequence"/>
</dbReference>
<dbReference type="PANTHER" id="PTHR42801">
    <property type="entry name" value="THIOREDOXIN-DEPENDENT PEROXIDE REDUCTASE"/>
    <property type="match status" value="1"/>
</dbReference>
<evidence type="ECO:0000259" key="12">
    <source>
        <dbReference type="PROSITE" id="PS51352"/>
    </source>
</evidence>
<proteinExistence type="inferred from homology"/>
<dbReference type="InterPro" id="IPR050924">
    <property type="entry name" value="Peroxiredoxin_BCP/PrxQ"/>
</dbReference>
<reference evidence="14" key="1">
    <citation type="journal article" date="2019" name="Int. J. Syst. Evol. Microbiol.">
        <title>The Global Catalogue of Microorganisms (GCM) 10K type strain sequencing project: providing services to taxonomists for standard genome sequencing and annotation.</title>
        <authorList>
            <consortium name="The Broad Institute Genomics Platform"/>
            <consortium name="The Broad Institute Genome Sequencing Center for Infectious Disease"/>
            <person name="Wu L."/>
            <person name="Ma J."/>
        </authorList>
    </citation>
    <scope>NUCLEOTIDE SEQUENCE [LARGE SCALE GENOMIC DNA]</scope>
    <source>
        <strain evidence="14">CGMCC 4.7645</strain>
    </source>
</reference>
<dbReference type="EC" id="1.11.1.24" evidence="2"/>
<keyword evidence="5 13" id="KW-0560">Oxidoreductase</keyword>
<evidence type="ECO:0000256" key="2">
    <source>
        <dbReference type="ARBA" id="ARBA00013017"/>
    </source>
</evidence>
<dbReference type="PROSITE" id="PS51352">
    <property type="entry name" value="THIOREDOXIN_2"/>
    <property type="match status" value="1"/>
</dbReference>
<keyword evidence="14" id="KW-1185">Reference proteome</keyword>
<dbReference type="GO" id="GO:0140824">
    <property type="term" value="F:thioredoxin-dependent peroxiredoxin activity"/>
    <property type="evidence" value="ECO:0007669"/>
    <property type="project" value="UniProtKB-EC"/>
</dbReference>
<dbReference type="EMBL" id="JBHUKR010000004">
    <property type="protein sequence ID" value="MFD2415825.1"/>
    <property type="molecule type" value="Genomic_DNA"/>
</dbReference>